<dbReference type="PANTHER" id="PTHR45527">
    <property type="entry name" value="NONRIBOSOMAL PEPTIDE SYNTHETASE"/>
    <property type="match status" value="1"/>
</dbReference>
<reference evidence="6 7" key="1">
    <citation type="submission" date="2022-06" db="EMBL/GenBank/DDBJ databases">
        <title>Actinoplanes abujensis sp. nov., isolated from Nigerian arid soil.</title>
        <authorList>
            <person name="Ding P."/>
        </authorList>
    </citation>
    <scope>NUCLEOTIDE SEQUENCE [LARGE SCALE GENOMIC DNA]</scope>
    <source>
        <strain evidence="7">TRM88002</strain>
    </source>
</reference>
<dbReference type="Gene3D" id="3.40.50.1820">
    <property type="entry name" value="alpha/beta hydrolase"/>
    <property type="match status" value="1"/>
</dbReference>
<keyword evidence="7" id="KW-1185">Reference proteome</keyword>
<protein>
    <submittedName>
        <fullName evidence="6">Condensation domain-containing protein</fullName>
    </submittedName>
</protein>
<gene>
    <name evidence="6" type="ORF">LXN57_36810</name>
</gene>
<organism evidence="6 7">
    <name type="scientific">Paractinoplanes hotanensis</name>
    <dbReference type="NCBI Taxonomy" id="2906497"/>
    <lineage>
        <taxon>Bacteria</taxon>
        <taxon>Bacillati</taxon>
        <taxon>Actinomycetota</taxon>
        <taxon>Actinomycetes</taxon>
        <taxon>Micromonosporales</taxon>
        <taxon>Micromonosporaceae</taxon>
        <taxon>Paractinoplanes</taxon>
    </lineage>
</organism>
<dbReference type="Gene3D" id="3.30.559.30">
    <property type="entry name" value="Nonribosomal peptide synthetase, condensation domain"/>
    <property type="match status" value="1"/>
</dbReference>
<comment type="cofactor">
    <cofactor evidence="1">
        <name>pantetheine 4'-phosphate</name>
        <dbReference type="ChEBI" id="CHEBI:47942"/>
    </cofactor>
</comment>
<dbReference type="CDD" id="cd19531">
    <property type="entry name" value="LCL_NRPS-like"/>
    <property type="match status" value="1"/>
</dbReference>
<dbReference type="InterPro" id="IPR009081">
    <property type="entry name" value="PP-bd_ACP"/>
</dbReference>
<dbReference type="SUPFAM" id="SSF56801">
    <property type="entry name" value="Acetyl-CoA synthetase-like"/>
    <property type="match status" value="1"/>
</dbReference>
<dbReference type="Proteomes" id="UP001523216">
    <property type="component" value="Unassembled WGS sequence"/>
</dbReference>
<dbReference type="Gene3D" id="3.40.50.12780">
    <property type="entry name" value="N-terminal domain of ligase-like"/>
    <property type="match status" value="1"/>
</dbReference>
<dbReference type="PROSITE" id="PS50075">
    <property type="entry name" value="CARRIER"/>
    <property type="match status" value="1"/>
</dbReference>
<dbReference type="InterPro" id="IPR023213">
    <property type="entry name" value="CAT-like_dom_sf"/>
</dbReference>
<evidence type="ECO:0000256" key="1">
    <source>
        <dbReference type="ARBA" id="ARBA00001957"/>
    </source>
</evidence>
<proteinExistence type="predicted"/>
<evidence type="ECO:0000313" key="6">
    <source>
        <dbReference type="EMBL" id="MCM4083129.1"/>
    </source>
</evidence>
<evidence type="ECO:0000259" key="5">
    <source>
        <dbReference type="PROSITE" id="PS50075"/>
    </source>
</evidence>
<dbReference type="SMART" id="SM00823">
    <property type="entry name" value="PKS_PP"/>
    <property type="match status" value="1"/>
</dbReference>
<dbReference type="InterPro" id="IPR020806">
    <property type="entry name" value="PKS_PP-bd"/>
</dbReference>
<feature type="region of interest" description="Disordered" evidence="4">
    <location>
        <begin position="29"/>
        <end position="49"/>
    </location>
</feature>
<dbReference type="SUPFAM" id="SSF52777">
    <property type="entry name" value="CoA-dependent acyltransferases"/>
    <property type="match status" value="2"/>
</dbReference>
<dbReference type="EMBL" id="JAMQOL010000054">
    <property type="protein sequence ID" value="MCM4083129.1"/>
    <property type="molecule type" value="Genomic_DNA"/>
</dbReference>
<dbReference type="InterPro" id="IPR036736">
    <property type="entry name" value="ACP-like_sf"/>
</dbReference>
<feature type="domain" description="Carrier" evidence="5">
    <location>
        <begin position="803"/>
        <end position="878"/>
    </location>
</feature>
<dbReference type="SUPFAM" id="SSF47336">
    <property type="entry name" value="ACP-like"/>
    <property type="match status" value="1"/>
</dbReference>
<comment type="caution">
    <text evidence="6">The sequence shown here is derived from an EMBL/GenBank/DDBJ whole genome shotgun (WGS) entry which is preliminary data.</text>
</comment>
<dbReference type="InterPro" id="IPR042099">
    <property type="entry name" value="ANL_N_sf"/>
</dbReference>
<dbReference type="PANTHER" id="PTHR45527:SF1">
    <property type="entry name" value="FATTY ACID SYNTHASE"/>
    <property type="match status" value="1"/>
</dbReference>
<dbReference type="Pfam" id="PF00550">
    <property type="entry name" value="PP-binding"/>
    <property type="match status" value="1"/>
</dbReference>
<dbReference type="Gene3D" id="3.30.559.10">
    <property type="entry name" value="Chloramphenicol acetyltransferase-like domain"/>
    <property type="match status" value="1"/>
</dbReference>
<dbReference type="InterPro" id="IPR001242">
    <property type="entry name" value="Condensation_dom"/>
</dbReference>
<evidence type="ECO:0000256" key="2">
    <source>
        <dbReference type="ARBA" id="ARBA00022450"/>
    </source>
</evidence>
<evidence type="ECO:0000256" key="3">
    <source>
        <dbReference type="ARBA" id="ARBA00022553"/>
    </source>
</evidence>
<accession>A0ABT0YAR1</accession>
<name>A0ABT0YAR1_9ACTN</name>
<keyword evidence="3" id="KW-0597">Phosphoprotein</keyword>
<dbReference type="Pfam" id="PF00668">
    <property type="entry name" value="Condensation"/>
    <property type="match status" value="1"/>
</dbReference>
<dbReference type="InterPro" id="IPR029058">
    <property type="entry name" value="AB_hydrolase_fold"/>
</dbReference>
<evidence type="ECO:0000256" key="4">
    <source>
        <dbReference type="SAM" id="MobiDB-lite"/>
    </source>
</evidence>
<sequence>MAMAEPAPQTLRDRIAELPRQRRAALAEKLARRVETRGPQPRTDPGAPAPLSYAQERLWYLERLYRRRDIFAFPTAIRLRGPLRLSALEAAAADVVARHESLRTIIEEVDGAAAQRVLPATTVDFAVEEPGPDPARCAELASAMTRDGFDLTTEAPLRIRVYRLGDDDHVLVVNQHVAIADVPSRELLLRDLWNRYELRCGGTVAELPPLPIQYADYAIWQRRTTERGRMAELLAWWRTRLAGAPHRLALPCDRPRPARHRGTGRFLYSTAPPGLAELVSTLARRLRTTPSILLLACYRLLLWQQSGQPDVVFGSPRGERTLVETENLIGYFVNVLPMRCEIRDDDTVRSLIEREHEHALGAYARHDLPYEQLVQDLNPIREPGVPPLYQASYSYVPQTAAELSLAPAGLTGELFPLESEGTEYDLGINVTHGPAALQAQWPYNDDILDEESVRALAERFWALVEVCLREPDRPVVDLPAGDPEPVVAQPVAVRWDLDRVPAEAPAIRCGDEVTSYGELRRRSAGPSEPALRAARALTDRVGAPRRALVAGAPDSLLVTSALAACLLHGGELVITDLASFGALLTEVAPTHAFAPAWLLAGRPDPGGITLVAFGETDGVAGQLPAGTWHGLLHAPSGGPATLRRTGTAADVPNSVGAPLPGVRVSVRRDGRPVPEGAWGELYLDGATTGRYARRRHDGQLEVLGAAADLRLVGGVPVHPGELRDLILELPDVAEAVVTPGFRAYVAGRDVEAASVVAALRKRVVAAAVPEVTALERIPRNQDGVDLTALPAGEPGGRATEAESGMNADEQAVAAVWEDLLGAPPRAATDNFFDSGGHSMLLAVLSTRLSALSGAPVPVMELLEQPTVRDQATLLAELRSATTDSGVE</sequence>
<keyword evidence="2" id="KW-0596">Phosphopantetheine</keyword>
<evidence type="ECO:0000313" key="7">
    <source>
        <dbReference type="Proteomes" id="UP001523216"/>
    </source>
</evidence>
<dbReference type="RefSeq" id="WP_251802840.1">
    <property type="nucleotide sequence ID" value="NZ_JAMQOL010000054.1"/>
</dbReference>